<gene>
    <name evidence="2" type="ORF">GCM10022215_00590</name>
</gene>
<protein>
    <submittedName>
        <fullName evidence="2">Uncharacterized protein</fullName>
    </submittedName>
</protein>
<evidence type="ECO:0000256" key="1">
    <source>
        <dbReference type="SAM" id="MobiDB-lite"/>
    </source>
</evidence>
<reference evidence="3" key="1">
    <citation type="journal article" date="2019" name="Int. J. Syst. Evol. Microbiol.">
        <title>The Global Catalogue of Microorganisms (GCM) 10K type strain sequencing project: providing services to taxonomists for standard genome sequencing and annotation.</title>
        <authorList>
            <consortium name="The Broad Institute Genomics Platform"/>
            <consortium name="The Broad Institute Genome Sequencing Center for Infectious Disease"/>
            <person name="Wu L."/>
            <person name="Ma J."/>
        </authorList>
    </citation>
    <scope>NUCLEOTIDE SEQUENCE [LARGE SCALE GENOMIC DNA]</scope>
    <source>
        <strain evidence="3">JCM 16703</strain>
    </source>
</reference>
<proteinExistence type="predicted"/>
<comment type="caution">
    <text evidence="2">The sequence shown here is derived from an EMBL/GenBank/DDBJ whole genome shotgun (WGS) entry which is preliminary data.</text>
</comment>
<evidence type="ECO:0000313" key="2">
    <source>
        <dbReference type="EMBL" id="GAA4107597.1"/>
    </source>
</evidence>
<name>A0ABP7X935_9ACTN</name>
<feature type="region of interest" description="Disordered" evidence="1">
    <location>
        <begin position="51"/>
        <end position="76"/>
    </location>
</feature>
<accession>A0ABP7X935</accession>
<evidence type="ECO:0000313" key="3">
    <source>
        <dbReference type="Proteomes" id="UP001501495"/>
    </source>
</evidence>
<organism evidence="2 3">
    <name type="scientific">Nocardioides fonticola</name>
    <dbReference type="NCBI Taxonomy" id="450363"/>
    <lineage>
        <taxon>Bacteria</taxon>
        <taxon>Bacillati</taxon>
        <taxon>Actinomycetota</taxon>
        <taxon>Actinomycetes</taxon>
        <taxon>Propionibacteriales</taxon>
        <taxon>Nocardioidaceae</taxon>
        <taxon>Nocardioides</taxon>
    </lineage>
</organism>
<dbReference type="Proteomes" id="UP001501495">
    <property type="component" value="Unassembled WGS sequence"/>
</dbReference>
<dbReference type="EMBL" id="BAAAZH010000001">
    <property type="protein sequence ID" value="GAA4107597.1"/>
    <property type="molecule type" value="Genomic_DNA"/>
</dbReference>
<sequence>MTSAASDSPSIASVPADRTGMVNRLLGPVLAAALACGGVGGTAAYRSLADAPAAPAGTSEQSTPAGTAQPEAEPARRPVVVRWSRCRPPAKPRGHVCVLRVVRTVER</sequence>
<keyword evidence="3" id="KW-1185">Reference proteome</keyword>